<gene>
    <name evidence="2" type="ORF">DIABBA_LOCUS2581</name>
</gene>
<dbReference type="Pfam" id="PF00078">
    <property type="entry name" value="RVT_1"/>
    <property type="match status" value="1"/>
</dbReference>
<protein>
    <recommendedName>
        <fullName evidence="1">Reverse transcriptase domain-containing protein</fullName>
    </recommendedName>
</protein>
<reference evidence="2" key="1">
    <citation type="submission" date="2022-01" db="EMBL/GenBank/DDBJ databases">
        <authorList>
            <person name="King R."/>
        </authorList>
    </citation>
    <scope>NUCLEOTIDE SEQUENCE</scope>
</reference>
<dbReference type="OrthoDB" id="7978815at2759"/>
<evidence type="ECO:0000313" key="3">
    <source>
        <dbReference type="Proteomes" id="UP001153709"/>
    </source>
</evidence>
<dbReference type="PANTHER" id="PTHR47027:SF20">
    <property type="entry name" value="REVERSE TRANSCRIPTASE-LIKE PROTEIN WITH RNA-DIRECTED DNA POLYMERASE DOMAIN"/>
    <property type="match status" value="1"/>
</dbReference>
<evidence type="ECO:0000259" key="1">
    <source>
        <dbReference type="Pfam" id="PF00078"/>
    </source>
</evidence>
<dbReference type="EMBL" id="OU898285">
    <property type="protein sequence ID" value="CAG9828680.1"/>
    <property type="molecule type" value="Genomic_DNA"/>
</dbReference>
<organism evidence="2 3">
    <name type="scientific">Diabrotica balteata</name>
    <name type="common">Banded cucumber beetle</name>
    <dbReference type="NCBI Taxonomy" id="107213"/>
    <lineage>
        <taxon>Eukaryota</taxon>
        <taxon>Metazoa</taxon>
        <taxon>Ecdysozoa</taxon>
        <taxon>Arthropoda</taxon>
        <taxon>Hexapoda</taxon>
        <taxon>Insecta</taxon>
        <taxon>Pterygota</taxon>
        <taxon>Neoptera</taxon>
        <taxon>Endopterygota</taxon>
        <taxon>Coleoptera</taxon>
        <taxon>Polyphaga</taxon>
        <taxon>Cucujiformia</taxon>
        <taxon>Chrysomeloidea</taxon>
        <taxon>Chrysomelidae</taxon>
        <taxon>Galerucinae</taxon>
        <taxon>Diabroticina</taxon>
        <taxon>Diabroticites</taxon>
        <taxon>Diabrotica</taxon>
    </lineage>
</organism>
<proteinExistence type="predicted"/>
<dbReference type="Proteomes" id="UP001153709">
    <property type="component" value="Chromosome 10"/>
</dbReference>
<evidence type="ECO:0000313" key="2">
    <source>
        <dbReference type="EMBL" id="CAG9828680.1"/>
    </source>
</evidence>
<sequence length="122" mass="13729">MRQYYFENKTGKKSHALKCAHAHLFIDFKSAYDSVDRSALYNAMAELDIPSHLLTLVKATLSKVACKVKVQNRVSRSFQTHTGLRQEDSLSCLLFNIALERAIEKSGITTRGTIINISVQIL</sequence>
<name>A0A9N9X848_DIABA</name>
<dbReference type="PANTHER" id="PTHR47027">
    <property type="entry name" value="REVERSE TRANSCRIPTASE DOMAIN-CONTAINING PROTEIN"/>
    <property type="match status" value="1"/>
</dbReference>
<dbReference type="InterPro" id="IPR000477">
    <property type="entry name" value="RT_dom"/>
</dbReference>
<feature type="domain" description="Reverse transcriptase" evidence="1">
    <location>
        <begin position="14"/>
        <end position="104"/>
    </location>
</feature>
<accession>A0A9N9X848</accession>
<feature type="non-terminal residue" evidence="2">
    <location>
        <position position="122"/>
    </location>
</feature>
<dbReference type="AlphaFoldDB" id="A0A9N9X848"/>
<keyword evidence="3" id="KW-1185">Reference proteome</keyword>